<name>A0A9N9JLW0_9GLOM</name>
<organism evidence="1 2">
    <name type="scientific">Acaulospora morrowiae</name>
    <dbReference type="NCBI Taxonomy" id="94023"/>
    <lineage>
        <taxon>Eukaryota</taxon>
        <taxon>Fungi</taxon>
        <taxon>Fungi incertae sedis</taxon>
        <taxon>Mucoromycota</taxon>
        <taxon>Glomeromycotina</taxon>
        <taxon>Glomeromycetes</taxon>
        <taxon>Diversisporales</taxon>
        <taxon>Acaulosporaceae</taxon>
        <taxon>Acaulospora</taxon>
    </lineage>
</organism>
<feature type="non-terminal residue" evidence="1">
    <location>
        <position position="74"/>
    </location>
</feature>
<dbReference type="AlphaFoldDB" id="A0A9N9JLW0"/>
<reference evidence="1" key="1">
    <citation type="submission" date="2021-06" db="EMBL/GenBank/DDBJ databases">
        <authorList>
            <person name="Kallberg Y."/>
            <person name="Tangrot J."/>
            <person name="Rosling A."/>
        </authorList>
    </citation>
    <scope>NUCLEOTIDE SEQUENCE</scope>
    <source>
        <strain evidence="1">CL551</strain>
    </source>
</reference>
<sequence>LCAREGEIELTFDGNTPKVRGGPIIPWKSRMIARKNINTEDIKNFDGSMDQRVVEDENLVSASGELRGEYTIKI</sequence>
<keyword evidence="2" id="KW-1185">Reference proteome</keyword>
<feature type="non-terminal residue" evidence="1">
    <location>
        <position position="1"/>
    </location>
</feature>
<evidence type="ECO:0000313" key="1">
    <source>
        <dbReference type="EMBL" id="CAG8785462.1"/>
    </source>
</evidence>
<proteinExistence type="predicted"/>
<evidence type="ECO:0000313" key="2">
    <source>
        <dbReference type="Proteomes" id="UP000789342"/>
    </source>
</evidence>
<accession>A0A9N9JLW0</accession>
<comment type="caution">
    <text evidence="1">The sequence shown here is derived from an EMBL/GenBank/DDBJ whole genome shotgun (WGS) entry which is preliminary data.</text>
</comment>
<dbReference type="EMBL" id="CAJVPV010056276">
    <property type="protein sequence ID" value="CAG8785462.1"/>
    <property type="molecule type" value="Genomic_DNA"/>
</dbReference>
<protein>
    <submittedName>
        <fullName evidence="1">2870_t:CDS:1</fullName>
    </submittedName>
</protein>
<dbReference type="Proteomes" id="UP000789342">
    <property type="component" value="Unassembled WGS sequence"/>
</dbReference>
<gene>
    <name evidence="1" type="ORF">AMORRO_LOCUS17678</name>
</gene>